<evidence type="ECO:0000256" key="4">
    <source>
        <dbReference type="ARBA" id="ARBA00022603"/>
    </source>
</evidence>
<comment type="similarity">
    <text evidence="2">Belongs to the methyltransferase superfamily. HEN1 family.</text>
</comment>
<dbReference type="GO" id="GO:0003723">
    <property type="term" value="F:RNA binding"/>
    <property type="evidence" value="ECO:0007669"/>
    <property type="project" value="UniProtKB-KW"/>
</dbReference>
<proteinExistence type="evidence at transcript level"/>
<keyword evidence="10" id="KW-0943">RNA-mediated gene silencing</keyword>
<evidence type="ECO:0000256" key="10">
    <source>
        <dbReference type="ARBA" id="ARBA00023158"/>
    </source>
</evidence>
<name>U3KTQ0_PLEBA</name>
<dbReference type="EMBL" id="JN798511">
    <property type="protein sequence ID" value="AEX15558.1"/>
    <property type="molecule type" value="mRNA"/>
</dbReference>
<keyword evidence="6" id="KW-0949">S-adenosyl-L-methionine</keyword>
<dbReference type="SUPFAM" id="SSF53335">
    <property type="entry name" value="S-adenosyl-L-methionine-dependent methyltransferases"/>
    <property type="match status" value="1"/>
</dbReference>
<dbReference type="PANTHER" id="PTHR21404:SF3">
    <property type="entry name" value="SMALL RNA 2'-O-METHYLTRANSFERASE"/>
    <property type="match status" value="1"/>
</dbReference>
<keyword evidence="7" id="KW-0479">Metal-binding</keyword>
<keyword evidence="8" id="KW-0460">Magnesium</keyword>
<evidence type="ECO:0000256" key="7">
    <source>
        <dbReference type="ARBA" id="ARBA00022723"/>
    </source>
</evidence>
<accession>U3KTQ0</accession>
<dbReference type="GO" id="GO:0005737">
    <property type="term" value="C:cytoplasm"/>
    <property type="evidence" value="ECO:0007669"/>
    <property type="project" value="TreeGrafter"/>
</dbReference>
<dbReference type="GO" id="GO:0034587">
    <property type="term" value="P:piRNA processing"/>
    <property type="evidence" value="ECO:0007669"/>
    <property type="project" value="TreeGrafter"/>
</dbReference>
<evidence type="ECO:0000256" key="1">
    <source>
        <dbReference type="ARBA" id="ARBA00001946"/>
    </source>
</evidence>
<dbReference type="InterPro" id="IPR029063">
    <property type="entry name" value="SAM-dependent_MTases_sf"/>
</dbReference>
<organism evidence="13">
    <name type="scientific">Pleurobrachia bachei</name>
    <name type="common">Sea gooseberry</name>
    <dbReference type="NCBI Taxonomy" id="34499"/>
    <lineage>
        <taxon>Eukaryota</taxon>
        <taxon>Metazoa</taxon>
        <taxon>Ctenophora</taxon>
        <taxon>Tentaculata</taxon>
        <taxon>Cydippida</taxon>
        <taxon>Pleurobrachiidae</taxon>
        <taxon>Pleurobrachia</taxon>
    </lineage>
</organism>
<dbReference type="GO" id="GO:0030422">
    <property type="term" value="P:siRNA processing"/>
    <property type="evidence" value="ECO:0007669"/>
    <property type="project" value="TreeGrafter"/>
</dbReference>
<comment type="cofactor">
    <cofactor evidence="1">
        <name>Mg(2+)</name>
        <dbReference type="ChEBI" id="CHEBI:18420"/>
    </cofactor>
</comment>
<dbReference type="GO" id="GO:0005634">
    <property type="term" value="C:nucleus"/>
    <property type="evidence" value="ECO:0007669"/>
    <property type="project" value="TreeGrafter"/>
</dbReference>
<protein>
    <recommendedName>
        <fullName evidence="3">Small RNA 2'-O-methyltransferase</fullName>
        <ecNumber evidence="11">2.1.1.386</ecNumber>
    </recommendedName>
</protein>
<dbReference type="EC" id="2.1.1.386" evidence="11"/>
<evidence type="ECO:0000256" key="8">
    <source>
        <dbReference type="ARBA" id="ARBA00022842"/>
    </source>
</evidence>
<dbReference type="Gene3D" id="3.40.50.150">
    <property type="entry name" value="Vaccinia Virus protein VP39"/>
    <property type="match status" value="1"/>
</dbReference>
<evidence type="ECO:0000256" key="2">
    <source>
        <dbReference type="ARBA" id="ARBA00009026"/>
    </source>
</evidence>
<dbReference type="GO" id="GO:0046872">
    <property type="term" value="F:metal ion binding"/>
    <property type="evidence" value="ECO:0007669"/>
    <property type="project" value="UniProtKB-KW"/>
</dbReference>
<evidence type="ECO:0000256" key="9">
    <source>
        <dbReference type="ARBA" id="ARBA00022884"/>
    </source>
</evidence>
<dbReference type="GO" id="GO:0090486">
    <property type="term" value="F:small RNA 2'-O-methyltransferase activity"/>
    <property type="evidence" value="ECO:0007669"/>
    <property type="project" value="UniProtKB-EC"/>
</dbReference>
<dbReference type="InterPro" id="IPR026610">
    <property type="entry name" value="Hen1"/>
</dbReference>
<evidence type="ECO:0000256" key="3">
    <source>
        <dbReference type="ARBA" id="ARBA00021330"/>
    </source>
</evidence>
<dbReference type="PANTHER" id="PTHR21404">
    <property type="entry name" value="HEN1"/>
    <property type="match status" value="1"/>
</dbReference>
<reference evidence="13" key="1">
    <citation type="submission" date="2011-09" db="EMBL/GenBank/DDBJ databases">
        <title>Genome of the Ctenophore Pleurobrachia bachei.</title>
        <authorList>
            <person name="Kohn A.B."/>
            <person name="Moroz L."/>
        </authorList>
    </citation>
    <scope>NUCLEOTIDE SEQUENCE</scope>
</reference>
<evidence type="ECO:0000256" key="11">
    <source>
        <dbReference type="ARBA" id="ARBA00035025"/>
    </source>
</evidence>
<evidence type="ECO:0000256" key="6">
    <source>
        <dbReference type="ARBA" id="ARBA00022691"/>
    </source>
</evidence>
<keyword evidence="4" id="KW-0489">Methyltransferase</keyword>
<dbReference type="GO" id="GO:0001510">
    <property type="term" value="P:RNA methylation"/>
    <property type="evidence" value="ECO:0007669"/>
    <property type="project" value="InterPro"/>
</dbReference>
<dbReference type="AlphaFoldDB" id="U3KTQ0"/>
<evidence type="ECO:0000313" key="13">
    <source>
        <dbReference type="EMBL" id="AEX15558.1"/>
    </source>
</evidence>
<evidence type="ECO:0000256" key="12">
    <source>
        <dbReference type="ARBA" id="ARBA00048418"/>
    </source>
</evidence>
<comment type="catalytic activity">
    <reaction evidence="12">
        <text>small RNA 3'-end nucleotide + S-adenosyl-L-methionine = small RNA 3'-end 2'-O-methylnucleotide + S-adenosyl-L-homocysteine + H(+)</text>
        <dbReference type="Rhea" id="RHEA:37887"/>
        <dbReference type="Rhea" id="RHEA-COMP:10415"/>
        <dbReference type="Rhea" id="RHEA-COMP:10416"/>
        <dbReference type="ChEBI" id="CHEBI:15378"/>
        <dbReference type="ChEBI" id="CHEBI:57856"/>
        <dbReference type="ChEBI" id="CHEBI:59789"/>
        <dbReference type="ChEBI" id="CHEBI:74896"/>
        <dbReference type="ChEBI" id="CHEBI:74898"/>
        <dbReference type="EC" id="2.1.1.386"/>
    </reaction>
</comment>
<keyword evidence="5" id="KW-0808">Transferase</keyword>
<evidence type="ECO:0000256" key="5">
    <source>
        <dbReference type="ARBA" id="ARBA00022679"/>
    </source>
</evidence>
<sequence>MVLLSFTRTSLPQVVEICRDLGVTSVADLGCAELTLFQYFKNMETITRVVSVDLDKQLLEANARKTRPLMLDHMTRRDKPLDVSVLCGSATEFDGRVAAVECVCAIELIEHLPFTQVDDFTANIFQRLLPKYAVISTPNKDFNVLFNFVPGQVRHWDHKFEWTREEFVRWCEGVKDKYGYSYTLTGVGEYEEDNSFGFCSQFAIFTQNEDFPVFEMDTSQQPYEEVYSVEYPVRDPSDTPDRRLTHELMYIVTQIGMERWDAEGEEESCVAISHLQTFPAVGQYEVSDEHVARLVELHCEGEGCDDMVRLSEDRGSIVVRNVPPSPSAEKSDCSSVRSVVEIDEEEVW</sequence>
<keyword evidence="9" id="KW-0694">RNA-binding</keyword>